<sequence>MQPLIIEHMFDGSLPDPGRLARLSDGELIDAVTGWARASAAAEARKVAAIAELHQRLCTDAAATHAFWVCDDCDALAAQLSCALTINHGRALSQIELATAMRHRFPKVGAKFLAGDIPISTVTSILARTELVTDERALAQLDSKLSERAVAWGSLTKYSLEKALDVWVDRFDPDAVKRTRSSSRGCYFTVGSGSDNADGTTTVHGRVSNADAAIMEQRIASMARNVCEDDPRTLDQRRSAAIGAIHAGSMFLACACDNPDCTAKVDDGRGSTFVINVIADRESLDAPQDPLLHGDDVKDGETAEGRGPAKHTKTTEHTETTTEPRRKAALIPAARNAILPPAMLAELIAQGATIRFVGDPTGAEDHYRPSTALQRFIRSRDITCRFPGCDRPAAHADIDHTTAWPCGVTHSANCKCYCRLHHLIKTFWPGFSDAQHPDGTVVVTTPTGHAYSTKPLSGLIFPGWDTAAESPPPPAQATQPSVGRHLKLPTRRRSRAQNRAARIKAERMRNAALRASQVRPVASRQTYRAENSHDEYTFRPAGHEPDYGNDPPPF</sequence>
<dbReference type="InterPro" id="IPR003615">
    <property type="entry name" value="HNH_nuc"/>
</dbReference>
<evidence type="ECO:0000256" key="1">
    <source>
        <dbReference type="SAM" id="MobiDB-lite"/>
    </source>
</evidence>
<name>A0A378SIX6_9MYCO</name>
<evidence type="ECO:0000313" key="3">
    <source>
        <dbReference type="EMBL" id="STZ42078.1"/>
    </source>
</evidence>
<dbReference type="Pfam" id="PF02720">
    <property type="entry name" value="DUF222"/>
    <property type="match status" value="1"/>
</dbReference>
<feature type="region of interest" description="Disordered" evidence="1">
    <location>
        <begin position="507"/>
        <end position="554"/>
    </location>
</feature>
<reference evidence="3 4" key="1">
    <citation type="submission" date="2018-06" db="EMBL/GenBank/DDBJ databases">
        <authorList>
            <consortium name="Pathogen Informatics"/>
            <person name="Doyle S."/>
        </authorList>
    </citation>
    <scope>NUCLEOTIDE SEQUENCE [LARGE SCALE GENOMIC DNA]</scope>
    <source>
        <strain evidence="3 4">NCTC10742</strain>
    </source>
</reference>
<protein>
    <submittedName>
        <fullName evidence="3">Protein of uncharacterized function DUF222</fullName>
    </submittedName>
</protein>
<proteinExistence type="predicted"/>
<dbReference type="InterPro" id="IPR003870">
    <property type="entry name" value="DUF222"/>
</dbReference>
<feature type="region of interest" description="Disordered" evidence="1">
    <location>
        <begin position="285"/>
        <end position="325"/>
    </location>
</feature>
<dbReference type="AlphaFoldDB" id="A0A378SIX6"/>
<accession>A0A378SIX6</accession>
<evidence type="ECO:0000313" key="4">
    <source>
        <dbReference type="Proteomes" id="UP000254291"/>
    </source>
</evidence>
<dbReference type="Proteomes" id="UP000254291">
    <property type="component" value="Unassembled WGS sequence"/>
</dbReference>
<feature type="domain" description="DUF222" evidence="2">
    <location>
        <begin position="37"/>
        <end position="290"/>
    </location>
</feature>
<organism evidence="3 4">
    <name type="scientific">Mycolicibacterium gilvum</name>
    <dbReference type="NCBI Taxonomy" id="1804"/>
    <lineage>
        <taxon>Bacteria</taxon>
        <taxon>Bacillati</taxon>
        <taxon>Actinomycetota</taxon>
        <taxon>Actinomycetes</taxon>
        <taxon>Mycobacteriales</taxon>
        <taxon>Mycobacteriaceae</taxon>
        <taxon>Mycolicibacterium</taxon>
    </lineage>
</organism>
<feature type="compositionally biased region" description="Basic and acidic residues" evidence="1">
    <location>
        <begin position="313"/>
        <end position="325"/>
    </location>
</feature>
<feature type="compositionally biased region" description="Basic and acidic residues" evidence="1">
    <location>
        <begin position="530"/>
        <end position="546"/>
    </location>
</feature>
<feature type="compositionally biased region" description="Basic and acidic residues" evidence="1">
    <location>
        <begin position="292"/>
        <end position="304"/>
    </location>
</feature>
<dbReference type="CDD" id="cd00085">
    <property type="entry name" value="HNHc"/>
    <property type="match status" value="1"/>
</dbReference>
<gene>
    <name evidence="3" type="ORF">NCTC10742_01288</name>
</gene>
<dbReference type="EMBL" id="UGQM01000001">
    <property type="protein sequence ID" value="STZ42078.1"/>
    <property type="molecule type" value="Genomic_DNA"/>
</dbReference>
<evidence type="ECO:0000259" key="2">
    <source>
        <dbReference type="Pfam" id="PF02720"/>
    </source>
</evidence>